<dbReference type="AlphaFoldDB" id="A0A0E9R8F8"/>
<accession>A0A0E9R8F8</accession>
<reference evidence="1" key="2">
    <citation type="journal article" date="2015" name="Fish Shellfish Immunol.">
        <title>Early steps in the European eel (Anguilla anguilla)-Vibrio vulnificus interaction in the gills: Role of the RtxA13 toxin.</title>
        <authorList>
            <person name="Callol A."/>
            <person name="Pajuelo D."/>
            <person name="Ebbesson L."/>
            <person name="Teles M."/>
            <person name="MacKenzie S."/>
            <person name="Amaro C."/>
        </authorList>
    </citation>
    <scope>NUCLEOTIDE SEQUENCE</scope>
</reference>
<evidence type="ECO:0000313" key="1">
    <source>
        <dbReference type="EMBL" id="JAH25431.1"/>
    </source>
</evidence>
<dbReference type="EMBL" id="GBXM01083146">
    <property type="protein sequence ID" value="JAH25431.1"/>
    <property type="molecule type" value="Transcribed_RNA"/>
</dbReference>
<name>A0A0E9R8F8_ANGAN</name>
<proteinExistence type="predicted"/>
<protein>
    <submittedName>
        <fullName evidence="1">Uncharacterized protein</fullName>
    </submittedName>
</protein>
<organism evidence="1">
    <name type="scientific">Anguilla anguilla</name>
    <name type="common">European freshwater eel</name>
    <name type="synonym">Muraena anguilla</name>
    <dbReference type="NCBI Taxonomy" id="7936"/>
    <lineage>
        <taxon>Eukaryota</taxon>
        <taxon>Metazoa</taxon>
        <taxon>Chordata</taxon>
        <taxon>Craniata</taxon>
        <taxon>Vertebrata</taxon>
        <taxon>Euteleostomi</taxon>
        <taxon>Actinopterygii</taxon>
        <taxon>Neopterygii</taxon>
        <taxon>Teleostei</taxon>
        <taxon>Anguilliformes</taxon>
        <taxon>Anguillidae</taxon>
        <taxon>Anguilla</taxon>
    </lineage>
</organism>
<sequence>MHICVCVRVCSEDLFVEDPLWHSLTLPNMKLSSHKRCISSPSLINNFVNFSAN</sequence>
<reference evidence="1" key="1">
    <citation type="submission" date="2014-11" db="EMBL/GenBank/DDBJ databases">
        <authorList>
            <person name="Amaro Gonzalez C."/>
        </authorList>
    </citation>
    <scope>NUCLEOTIDE SEQUENCE</scope>
</reference>